<evidence type="ECO:0000313" key="1">
    <source>
        <dbReference type="EMBL" id="AHG92781.1"/>
    </source>
</evidence>
<accession>W0RQ05</accession>
<dbReference type="Gene3D" id="3.90.870.10">
    <property type="entry name" value="DHBP synthase"/>
    <property type="match status" value="1"/>
</dbReference>
<sequence>MTHSTTPRAELSTLVARTQSGYELDVTKLLCLANEADIELAAEALVEGLPLAAGFANFYVIYTRADAATVAQMNVWKGRPPTQTGSIGTTTLRIPTLFDFAKLPHTLSEKRVLDVMEAFLNRGPIGIRGPAAADLPDHMTGRDGDVRTAQTIVPGYRCPSNKVVARAIEQLPERYLYITSANLSHHRTGIEEPAHWKPAPLIFDFRHIVNMQLIRHESENVAHDNYPGYAEMSTTVISFHRPAMVDGRPALRLERYGSMDVPDVRALLDRFDLGLEIADGGRERLQQRAYEFGR</sequence>
<dbReference type="InParanoid" id="W0RQ05"/>
<evidence type="ECO:0000313" key="2">
    <source>
        <dbReference type="Proteomes" id="UP000019151"/>
    </source>
</evidence>
<dbReference type="OrthoDB" id="4822102at2"/>
<keyword evidence="2" id="KW-1185">Reference proteome</keyword>
<dbReference type="Proteomes" id="UP000019151">
    <property type="component" value="Plasmid 1"/>
</dbReference>
<reference evidence="1 2" key="1">
    <citation type="journal article" date="2014" name="Genome Announc.">
        <title>Genome Sequence and Methylome of Soil Bacterium Gemmatirosa kalamazoonensis KBS708T, a Member of the Rarely Cultivated Gemmatimonadetes Phylum.</title>
        <authorList>
            <person name="Debruyn J.M."/>
            <person name="Radosevich M."/>
            <person name="Wommack K.E."/>
            <person name="Polson S.W."/>
            <person name="Hauser L.J."/>
            <person name="Fawaz M.N."/>
            <person name="Korlach J."/>
            <person name="Tsai Y.C."/>
        </authorList>
    </citation>
    <scope>NUCLEOTIDE SEQUENCE [LARGE SCALE GENOMIC DNA]</scope>
    <source>
        <strain evidence="1 2">KBS708</strain>
        <plasmid evidence="2">Plasmid 1</plasmid>
    </source>
</reference>
<keyword evidence="1" id="KW-0614">Plasmid</keyword>
<dbReference type="HOGENOM" id="CLU_969483_0_0_0"/>
<gene>
    <name evidence="1" type="ORF">J421_5246</name>
</gene>
<name>W0RQ05_9BACT</name>
<geneLocation type="plasmid" evidence="1 2">
    <name>1</name>
</geneLocation>
<dbReference type="RefSeq" id="WP_025414108.1">
    <property type="nucleotide sequence ID" value="NZ_CP007129.1"/>
</dbReference>
<organism evidence="1 2">
    <name type="scientific">Gemmatirosa kalamazoonensis</name>
    <dbReference type="NCBI Taxonomy" id="861299"/>
    <lineage>
        <taxon>Bacteria</taxon>
        <taxon>Pseudomonadati</taxon>
        <taxon>Gemmatimonadota</taxon>
        <taxon>Gemmatimonadia</taxon>
        <taxon>Gemmatimonadales</taxon>
        <taxon>Gemmatimonadaceae</taxon>
        <taxon>Gemmatirosa</taxon>
    </lineage>
</organism>
<dbReference type="EMBL" id="CP007129">
    <property type="protein sequence ID" value="AHG92781.1"/>
    <property type="molecule type" value="Genomic_DNA"/>
</dbReference>
<dbReference type="AlphaFoldDB" id="W0RQ05"/>
<proteinExistence type="predicted"/>
<protein>
    <submittedName>
        <fullName evidence="1">Uncharacterized protein</fullName>
    </submittedName>
</protein>
<dbReference type="KEGG" id="gba:J421_5246"/>